<evidence type="ECO:0000256" key="1">
    <source>
        <dbReference type="ARBA" id="ARBA00007039"/>
    </source>
</evidence>
<dbReference type="PANTHER" id="PTHR10381:SF70">
    <property type="entry name" value="ATP-DEPENDENT CLP PROTEASE PROTEOLYTIC SUBUNIT"/>
    <property type="match status" value="1"/>
</dbReference>
<evidence type="ECO:0000256" key="2">
    <source>
        <dbReference type="ARBA" id="ARBA00022490"/>
    </source>
</evidence>
<dbReference type="PRINTS" id="PR00127">
    <property type="entry name" value="CLPPROTEASEP"/>
</dbReference>
<protein>
    <submittedName>
        <fullName evidence="5">ClpP Protease subunit of ATP-dependent Clp proteases</fullName>
    </submittedName>
</protein>
<sequence>MKKLEEFDADDRIDVKLLDNHTHFLVGDIEEENINKCIKWITYENLDAKDKTLTLYINSTGGDLYQGFALIDVMQSSTHPVRVIGIGAVMSAAFLIFASGAKGERYAAKNTSFMCHQFTSGSDAKYHDLKAEMKETESLNTKMVNILKDATGMAPHIVKKKLLPASDVYLTADEVVEMGVADYILASEG</sequence>
<keyword evidence="4" id="KW-0812">Transmembrane</keyword>
<dbReference type="Pfam" id="PF00574">
    <property type="entry name" value="CLP_protease"/>
    <property type="match status" value="1"/>
</dbReference>
<gene>
    <name evidence="6" type="ORF">UFOVP181_216</name>
    <name evidence="5" type="ORF">UFOVP57_423</name>
</gene>
<dbReference type="CDD" id="cd07017">
    <property type="entry name" value="S14_ClpP_2"/>
    <property type="match status" value="1"/>
</dbReference>
<dbReference type="EMBL" id="LR796187">
    <property type="protein sequence ID" value="CAB4126022.1"/>
    <property type="molecule type" value="Genomic_DNA"/>
</dbReference>
<dbReference type="SUPFAM" id="SSF52096">
    <property type="entry name" value="ClpP/crotonase"/>
    <property type="match status" value="1"/>
</dbReference>
<keyword evidence="4" id="KW-0472">Membrane</keyword>
<dbReference type="InterPro" id="IPR029045">
    <property type="entry name" value="ClpP/crotonase-like_dom_sf"/>
</dbReference>
<dbReference type="EMBL" id="LR798231">
    <property type="protein sequence ID" value="CAB5208853.1"/>
    <property type="molecule type" value="Genomic_DNA"/>
</dbReference>
<dbReference type="PANTHER" id="PTHR10381">
    <property type="entry name" value="ATP-DEPENDENT CLP PROTEASE PROTEOLYTIC SUBUNIT"/>
    <property type="match status" value="1"/>
</dbReference>
<feature type="transmembrane region" description="Helical" evidence="4">
    <location>
        <begin position="83"/>
        <end position="101"/>
    </location>
</feature>
<evidence type="ECO:0000256" key="3">
    <source>
        <dbReference type="ARBA" id="ARBA00022801"/>
    </source>
</evidence>
<dbReference type="GO" id="GO:0006515">
    <property type="term" value="P:protein quality control for misfolded or incompletely synthesized proteins"/>
    <property type="evidence" value="ECO:0007669"/>
    <property type="project" value="TreeGrafter"/>
</dbReference>
<evidence type="ECO:0000256" key="4">
    <source>
        <dbReference type="SAM" id="Phobius"/>
    </source>
</evidence>
<dbReference type="InterPro" id="IPR023562">
    <property type="entry name" value="ClpP/TepA"/>
</dbReference>
<evidence type="ECO:0000313" key="5">
    <source>
        <dbReference type="EMBL" id="CAB4126022.1"/>
    </source>
</evidence>
<accession>A0A6J5KXE0</accession>
<keyword evidence="5" id="KW-0645">Protease</keyword>
<keyword evidence="4" id="KW-1133">Transmembrane helix</keyword>
<dbReference type="GO" id="GO:0009368">
    <property type="term" value="C:endopeptidase Clp complex"/>
    <property type="evidence" value="ECO:0007669"/>
    <property type="project" value="TreeGrafter"/>
</dbReference>
<dbReference type="InterPro" id="IPR001907">
    <property type="entry name" value="ClpP"/>
</dbReference>
<dbReference type="GO" id="GO:0004252">
    <property type="term" value="F:serine-type endopeptidase activity"/>
    <property type="evidence" value="ECO:0007669"/>
    <property type="project" value="InterPro"/>
</dbReference>
<dbReference type="GO" id="GO:0051117">
    <property type="term" value="F:ATPase binding"/>
    <property type="evidence" value="ECO:0007669"/>
    <property type="project" value="TreeGrafter"/>
</dbReference>
<comment type="similarity">
    <text evidence="1">Belongs to the peptidase S14 family.</text>
</comment>
<dbReference type="GO" id="GO:0004176">
    <property type="term" value="F:ATP-dependent peptidase activity"/>
    <property type="evidence" value="ECO:0007669"/>
    <property type="project" value="InterPro"/>
</dbReference>
<organism evidence="5">
    <name type="scientific">uncultured Caudovirales phage</name>
    <dbReference type="NCBI Taxonomy" id="2100421"/>
    <lineage>
        <taxon>Viruses</taxon>
        <taxon>Duplodnaviria</taxon>
        <taxon>Heunggongvirae</taxon>
        <taxon>Uroviricota</taxon>
        <taxon>Caudoviricetes</taxon>
        <taxon>Peduoviridae</taxon>
        <taxon>Maltschvirus</taxon>
        <taxon>Maltschvirus maltsch</taxon>
    </lineage>
</organism>
<reference evidence="5" key="1">
    <citation type="submission" date="2020-04" db="EMBL/GenBank/DDBJ databases">
        <authorList>
            <person name="Chiriac C."/>
            <person name="Salcher M."/>
            <person name="Ghai R."/>
            <person name="Kavagutti S V."/>
        </authorList>
    </citation>
    <scope>NUCLEOTIDE SEQUENCE</scope>
</reference>
<proteinExistence type="inferred from homology"/>
<keyword evidence="2" id="KW-0963">Cytoplasm</keyword>
<keyword evidence="3" id="KW-0378">Hydrolase</keyword>
<dbReference type="Gene3D" id="3.90.226.10">
    <property type="entry name" value="2-enoyl-CoA Hydratase, Chain A, domain 1"/>
    <property type="match status" value="1"/>
</dbReference>
<name>A0A6J5KXE0_9CAUD</name>
<evidence type="ECO:0000313" key="6">
    <source>
        <dbReference type="EMBL" id="CAB5208853.1"/>
    </source>
</evidence>